<accession>A0A7U2NRC4</accession>
<dbReference type="Proteomes" id="UP000663193">
    <property type="component" value="Chromosome 23"/>
</dbReference>
<keyword evidence="2" id="KW-1185">Reference proteome</keyword>
<gene>
    <name evidence="1" type="ORF">JI435_162090</name>
</gene>
<dbReference type="VEuPathDB" id="FungiDB:JI435_162090"/>
<evidence type="ECO:0000313" key="2">
    <source>
        <dbReference type="Proteomes" id="UP000663193"/>
    </source>
</evidence>
<evidence type="ECO:0000313" key="1">
    <source>
        <dbReference type="EMBL" id="QRD07740.1"/>
    </source>
</evidence>
<proteinExistence type="predicted"/>
<reference evidence="2" key="1">
    <citation type="journal article" date="2021" name="BMC Genomics">
        <title>Chromosome-level genome assembly and manually-curated proteome of model necrotroph Parastagonospora nodorum Sn15 reveals a genome-wide trove of candidate effector homologs, and redundancy of virulence-related functions within an accessory chromosome.</title>
        <authorList>
            <person name="Bertazzoni S."/>
            <person name="Jones D.A.B."/>
            <person name="Phan H.T."/>
            <person name="Tan K.-C."/>
            <person name="Hane J.K."/>
        </authorList>
    </citation>
    <scope>NUCLEOTIDE SEQUENCE [LARGE SCALE GENOMIC DNA]</scope>
    <source>
        <strain evidence="2">SN15 / ATCC MYA-4574 / FGSC 10173)</strain>
    </source>
</reference>
<sequence>MRITALVRPCGDSFDQTLAIGTAKLSCARVHASSGHAMSCLPSPVISLEVDTIARTLAATEYQAIGYSTCADSRCGGGAATAVSKPTPKPTIAPTVPVQDLSAWPFTYTCRRKMVALSTRPM</sequence>
<protein>
    <submittedName>
        <fullName evidence="1">Uncharacterized protein</fullName>
    </submittedName>
</protein>
<dbReference type="AlphaFoldDB" id="A0A7U2NRC4"/>
<name>A0A7U2NRC4_PHANO</name>
<dbReference type="EMBL" id="CP069045">
    <property type="protein sequence ID" value="QRD07740.1"/>
    <property type="molecule type" value="Genomic_DNA"/>
</dbReference>
<organism evidence="1 2">
    <name type="scientific">Phaeosphaeria nodorum (strain SN15 / ATCC MYA-4574 / FGSC 10173)</name>
    <name type="common">Glume blotch fungus</name>
    <name type="synonym">Parastagonospora nodorum</name>
    <dbReference type="NCBI Taxonomy" id="321614"/>
    <lineage>
        <taxon>Eukaryota</taxon>
        <taxon>Fungi</taxon>
        <taxon>Dikarya</taxon>
        <taxon>Ascomycota</taxon>
        <taxon>Pezizomycotina</taxon>
        <taxon>Dothideomycetes</taxon>
        <taxon>Pleosporomycetidae</taxon>
        <taxon>Pleosporales</taxon>
        <taxon>Pleosporineae</taxon>
        <taxon>Phaeosphaeriaceae</taxon>
        <taxon>Parastagonospora</taxon>
    </lineage>
</organism>